<dbReference type="SUPFAM" id="SSF53927">
    <property type="entry name" value="Cytidine deaminase-like"/>
    <property type="match status" value="1"/>
</dbReference>
<organism evidence="4 5">
    <name type="scientific">Enterococcus silesiacus</name>
    <dbReference type="NCBI Taxonomy" id="332949"/>
    <lineage>
        <taxon>Bacteria</taxon>
        <taxon>Bacillati</taxon>
        <taxon>Bacillota</taxon>
        <taxon>Bacilli</taxon>
        <taxon>Lactobacillales</taxon>
        <taxon>Enterococcaceae</taxon>
        <taxon>Enterococcus</taxon>
    </lineage>
</organism>
<dbReference type="GO" id="GO:0008270">
    <property type="term" value="F:zinc ion binding"/>
    <property type="evidence" value="ECO:0007669"/>
    <property type="project" value="InterPro"/>
</dbReference>
<dbReference type="PROSITE" id="PS00903">
    <property type="entry name" value="CYT_DCMP_DEAMINASES_1"/>
    <property type="match status" value="1"/>
</dbReference>
<evidence type="ECO:0000256" key="1">
    <source>
        <dbReference type="ARBA" id="ARBA00022723"/>
    </source>
</evidence>
<dbReference type="GO" id="GO:0047974">
    <property type="term" value="F:guanosine deaminase activity"/>
    <property type="evidence" value="ECO:0007669"/>
    <property type="project" value="TreeGrafter"/>
</dbReference>
<keyword evidence="2" id="KW-0862">Zinc</keyword>
<reference evidence="4 5" key="1">
    <citation type="submission" date="2014-12" db="EMBL/GenBank/DDBJ databases">
        <title>Draft genome sequences of 29 type strains of Enterococci.</title>
        <authorList>
            <person name="Zhong Z."/>
            <person name="Sun Z."/>
            <person name="Liu W."/>
            <person name="Zhang W."/>
            <person name="Zhang H."/>
        </authorList>
    </citation>
    <scope>NUCLEOTIDE SEQUENCE [LARGE SCALE GENOMIC DNA]</scope>
    <source>
        <strain evidence="4 5">DSM 22801</strain>
    </source>
</reference>
<dbReference type="GO" id="GO:0006152">
    <property type="term" value="P:purine nucleoside catabolic process"/>
    <property type="evidence" value="ECO:0007669"/>
    <property type="project" value="TreeGrafter"/>
</dbReference>
<dbReference type="InterPro" id="IPR016193">
    <property type="entry name" value="Cytidine_deaminase-like"/>
</dbReference>
<keyword evidence="1" id="KW-0479">Metal-binding</keyword>
<dbReference type="PANTHER" id="PTHR11079">
    <property type="entry name" value="CYTOSINE DEAMINASE FAMILY MEMBER"/>
    <property type="match status" value="1"/>
</dbReference>
<dbReference type="PROSITE" id="PS51747">
    <property type="entry name" value="CYT_DCMP_DEAMINASES_2"/>
    <property type="match status" value="1"/>
</dbReference>
<accession>A0AA91JND6</accession>
<dbReference type="AlphaFoldDB" id="A0AA91JND6"/>
<dbReference type="Gene3D" id="3.40.140.10">
    <property type="entry name" value="Cytidine Deaminase, domain 2"/>
    <property type="match status" value="1"/>
</dbReference>
<sequence length="149" mass="16570">MDYMKLAVDTALKEMKEDNGGPFGAVIVRRNEVVASMGNKVVKDTDPTAHAELLAVREACKKLNTLDLSDCIMYTTCAPCPMCMGALLWSGLKKIYYASSHDVATAQGFSSKHLQDYLDGSDKTIAEVIQVEDEQRYSYLWTDFSLLKD</sequence>
<evidence type="ECO:0000313" key="4">
    <source>
        <dbReference type="EMBL" id="OJG88618.1"/>
    </source>
</evidence>
<gene>
    <name evidence="4" type="ORF">RV15_GL001803</name>
</gene>
<dbReference type="CDD" id="cd01285">
    <property type="entry name" value="nucleoside_deaminase"/>
    <property type="match status" value="1"/>
</dbReference>
<name>A0AA91JND6_9ENTE</name>
<dbReference type="EMBL" id="JXLC01000025">
    <property type="protein sequence ID" value="OJG88618.1"/>
    <property type="molecule type" value="Genomic_DNA"/>
</dbReference>
<dbReference type="InterPro" id="IPR002125">
    <property type="entry name" value="CMP_dCMP_dom"/>
</dbReference>
<dbReference type="PANTHER" id="PTHR11079:SF161">
    <property type="entry name" value="CMP_DCMP-TYPE DEAMINASE DOMAIN-CONTAINING PROTEIN"/>
    <property type="match status" value="1"/>
</dbReference>
<dbReference type="InterPro" id="IPR016192">
    <property type="entry name" value="APOBEC/CMP_deaminase_Zn-bd"/>
</dbReference>
<evidence type="ECO:0000259" key="3">
    <source>
        <dbReference type="PROSITE" id="PS51747"/>
    </source>
</evidence>
<comment type="caution">
    <text evidence="4">The sequence shown here is derived from an EMBL/GenBank/DDBJ whole genome shotgun (WGS) entry which is preliminary data.</text>
</comment>
<evidence type="ECO:0000313" key="5">
    <source>
        <dbReference type="Proteomes" id="UP000183039"/>
    </source>
</evidence>
<protein>
    <submittedName>
        <fullName evidence="4">CMP deaminase</fullName>
    </submittedName>
</protein>
<proteinExistence type="predicted"/>
<dbReference type="Pfam" id="PF00383">
    <property type="entry name" value="dCMP_cyt_deam_1"/>
    <property type="match status" value="1"/>
</dbReference>
<feature type="domain" description="CMP/dCMP-type deaminase" evidence="3">
    <location>
        <begin position="1"/>
        <end position="121"/>
    </location>
</feature>
<evidence type="ECO:0000256" key="2">
    <source>
        <dbReference type="ARBA" id="ARBA00022833"/>
    </source>
</evidence>
<dbReference type="Proteomes" id="UP000183039">
    <property type="component" value="Unassembled WGS sequence"/>
</dbReference>